<dbReference type="InterPro" id="IPR011050">
    <property type="entry name" value="Pectin_lyase_fold/virulence"/>
</dbReference>
<keyword evidence="3" id="KW-1185">Reference proteome</keyword>
<dbReference type="InterPro" id="IPR012334">
    <property type="entry name" value="Pectin_lyas_fold"/>
</dbReference>
<feature type="domain" description="Right handed beta helix" evidence="1">
    <location>
        <begin position="139"/>
        <end position="301"/>
    </location>
</feature>
<dbReference type="Pfam" id="PF13229">
    <property type="entry name" value="Beta_helix"/>
    <property type="match status" value="1"/>
</dbReference>
<dbReference type="PROSITE" id="PS00330">
    <property type="entry name" value="HEMOLYSIN_CALCIUM"/>
    <property type="match status" value="1"/>
</dbReference>
<evidence type="ECO:0000313" key="3">
    <source>
        <dbReference type="Proteomes" id="UP001553161"/>
    </source>
</evidence>
<gene>
    <name evidence="2" type="ORF">AB0T83_15460</name>
</gene>
<evidence type="ECO:0000259" key="1">
    <source>
        <dbReference type="Pfam" id="PF13229"/>
    </source>
</evidence>
<dbReference type="EMBL" id="JBFBVU010000023">
    <property type="protein sequence ID" value="MEV8468171.1"/>
    <property type="molecule type" value="Genomic_DNA"/>
</dbReference>
<accession>A0ABV3L9Q1</accession>
<dbReference type="InterPro" id="IPR011049">
    <property type="entry name" value="Serralysin-like_metalloprot_C"/>
</dbReference>
<dbReference type="Gene3D" id="2.160.20.10">
    <property type="entry name" value="Single-stranded right-handed beta-helix, Pectin lyase-like"/>
    <property type="match status" value="1"/>
</dbReference>
<comment type="caution">
    <text evidence="2">The sequence shown here is derived from an EMBL/GenBank/DDBJ whole genome shotgun (WGS) entry which is preliminary data.</text>
</comment>
<dbReference type="InterPro" id="IPR039448">
    <property type="entry name" value="Beta_helix"/>
</dbReference>
<dbReference type="RefSeq" id="WP_366194127.1">
    <property type="nucleotide sequence ID" value="NZ_JBFBVU010000023.1"/>
</dbReference>
<dbReference type="InterPro" id="IPR006626">
    <property type="entry name" value="PbH1"/>
</dbReference>
<dbReference type="SUPFAM" id="SSF51120">
    <property type="entry name" value="beta-Roll"/>
    <property type="match status" value="1"/>
</dbReference>
<sequence length="553" mass="57944">MTTFQVTTAAGLVAAFQSAADGDRIELAAGDYSAVVLKNRAFAQDITIASADPNARAVLTETLLIRAASGITIEGIDLEAASLAPTRNTSRVQLRDSADITLRDMTLTGHLPDATEGTDPDSAAATRNIPLTGYGYEFGLLVRDTDGVVIEDVEITDVRTALRLNGAADVTVSGLELHHTREGVNLSDVSNLVIENSYFHDLTPWRDPDGNTGDHPDFIQYWGTNSATGLQGLTIRDNIFYQPEGARSQSIFGHLDGAPAGVTSSDFTITGNTIINGSPNAISIYDTANVVISDNIVLPNGEDLTHTEYPRIILSDVDGAVVTGNTLVPYWNGSVLNLDAAEMAAMNVTESGNTLLSLDPAAPDYWKILHDQLLATLPGQPGPPDTGVPGDAVVLAGTTDNDVLTDRATDQGQVTHIQGLEGNDKITDTGGDDWLEGGLGADRFIFDNRKSGDAASADVVMDLDFAAGDTLRFLTSLAGSFSDALDPSNTLNVNSNGTSVTLNSLADLVELQAGASVAIAANADDSGVVLTVHDAADHEVELLGILMSDLGLA</sequence>
<name>A0ABV3L9Q1_9RHOB</name>
<dbReference type="Gene3D" id="2.150.10.10">
    <property type="entry name" value="Serralysin-like metalloprotease, C-terminal"/>
    <property type="match status" value="1"/>
</dbReference>
<proteinExistence type="predicted"/>
<organism evidence="2 3">
    <name type="scientific">Meridianimarinicoccus marinus</name>
    <dbReference type="NCBI Taxonomy" id="3231483"/>
    <lineage>
        <taxon>Bacteria</taxon>
        <taxon>Pseudomonadati</taxon>
        <taxon>Pseudomonadota</taxon>
        <taxon>Alphaproteobacteria</taxon>
        <taxon>Rhodobacterales</taxon>
        <taxon>Paracoccaceae</taxon>
        <taxon>Meridianimarinicoccus</taxon>
    </lineage>
</organism>
<protein>
    <submittedName>
        <fullName evidence="2">Right-handed parallel beta-helix repeat-containing protein</fullName>
    </submittedName>
</protein>
<dbReference type="InterPro" id="IPR018511">
    <property type="entry name" value="Hemolysin-typ_Ca-bd_CS"/>
</dbReference>
<evidence type="ECO:0000313" key="2">
    <source>
        <dbReference type="EMBL" id="MEV8468171.1"/>
    </source>
</evidence>
<dbReference type="Proteomes" id="UP001553161">
    <property type="component" value="Unassembled WGS sequence"/>
</dbReference>
<dbReference type="SUPFAM" id="SSF51126">
    <property type="entry name" value="Pectin lyase-like"/>
    <property type="match status" value="1"/>
</dbReference>
<dbReference type="SMART" id="SM00710">
    <property type="entry name" value="PbH1"/>
    <property type="match status" value="5"/>
</dbReference>
<reference evidence="2 3" key="1">
    <citation type="submission" date="2024-07" db="EMBL/GenBank/DDBJ databases">
        <authorList>
            <person name="Kang M."/>
        </authorList>
    </citation>
    <scope>NUCLEOTIDE SEQUENCE [LARGE SCALE GENOMIC DNA]</scope>
    <source>
        <strain evidence="2 3">DFM31</strain>
    </source>
</reference>